<dbReference type="PROSITE" id="PS51194">
    <property type="entry name" value="HELICASE_CTER"/>
    <property type="match status" value="1"/>
</dbReference>
<gene>
    <name evidence="5" type="ORF">CJ255_07650</name>
</gene>
<protein>
    <recommendedName>
        <fullName evidence="4">Helicase C-terminal domain-containing protein</fullName>
    </recommendedName>
</protein>
<dbReference type="OrthoDB" id="9814088at2"/>
<dbReference type="GO" id="GO:0016787">
    <property type="term" value="F:hydrolase activity"/>
    <property type="evidence" value="ECO:0007669"/>
    <property type="project" value="UniProtKB-KW"/>
</dbReference>
<keyword evidence="2" id="KW-0175">Coiled coil</keyword>
<feature type="coiled-coil region" evidence="2">
    <location>
        <begin position="590"/>
        <end position="642"/>
    </location>
</feature>
<accession>A0A2A6RKP9</accession>
<dbReference type="CDD" id="cd18793">
    <property type="entry name" value="SF2_C_SNF"/>
    <property type="match status" value="1"/>
</dbReference>
<dbReference type="PANTHER" id="PTHR45766:SF6">
    <property type="entry name" value="SWI_SNF-RELATED MATRIX-ASSOCIATED ACTIN-DEPENDENT REGULATOR OF CHROMATIN SUBFAMILY A-LIKE PROTEIN 1"/>
    <property type="match status" value="1"/>
</dbReference>
<organism evidence="5 6">
    <name type="scientific">Candidatus Viridilinea mediisalina</name>
    <dbReference type="NCBI Taxonomy" id="2024553"/>
    <lineage>
        <taxon>Bacteria</taxon>
        <taxon>Bacillati</taxon>
        <taxon>Chloroflexota</taxon>
        <taxon>Chloroflexia</taxon>
        <taxon>Chloroflexales</taxon>
        <taxon>Chloroflexineae</taxon>
        <taxon>Oscillochloridaceae</taxon>
        <taxon>Candidatus Viridilinea</taxon>
    </lineage>
</organism>
<dbReference type="SUPFAM" id="SSF52540">
    <property type="entry name" value="P-loop containing nucleoside triphosphate hydrolases"/>
    <property type="match status" value="1"/>
</dbReference>
<proteinExistence type="predicted"/>
<comment type="caution">
    <text evidence="5">The sequence shown here is derived from an EMBL/GenBank/DDBJ whole genome shotgun (WGS) entry which is preliminary data.</text>
</comment>
<dbReference type="Proteomes" id="UP000220527">
    <property type="component" value="Unassembled WGS sequence"/>
</dbReference>
<dbReference type="AlphaFoldDB" id="A0A2A6RKP9"/>
<dbReference type="InterPro" id="IPR027417">
    <property type="entry name" value="P-loop_NTPase"/>
</dbReference>
<dbReference type="Gene3D" id="3.40.50.300">
    <property type="entry name" value="P-loop containing nucleotide triphosphate hydrolases"/>
    <property type="match status" value="1"/>
</dbReference>
<evidence type="ECO:0000313" key="5">
    <source>
        <dbReference type="EMBL" id="PDW03694.1"/>
    </source>
</evidence>
<evidence type="ECO:0000259" key="4">
    <source>
        <dbReference type="PROSITE" id="PS51194"/>
    </source>
</evidence>
<dbReference type="PANTHER" id="PTHR45766">
    <property type="entry name" value="DNA ANNEALING HELICASE AND ENDONUCLEASE ZRANB3 FAMILY MEMBER"/>
    <property type="match status" value="1"/>
</dbReference>
<evidence type="ECO:0000256" key="1">
    <source>
        <dbReference type="ARBA" id="ARBA00022801"/>
    </source>
</evidence>
<evidence type="ECO:0000313" key="6">
    <source>
        <dbReference type="Proteomes" id="UP000220527"/>
    </source>
</evidence>
<feature type="region of interest" description="Disordered" evidence="3">
    <location>
        <begin position="1"/>
        <end position="50"/>
    </location>
</feature>
<dbReference type="InterPro" id="IPR049730">
    <property type="entry name" value="SNF2/RAD54-like_C"/>
</dbReference>
<reference evidence="6" key="1">
    <citation type="submission" date="2017-08" db="EMBL/GenBank/DDBJ databases">
        <authorList>
            <person name="Grouzdev D.S."/>
            <person name="Gaisin V.A."/>
            <person name="Rysina M.S."/>
            <person name="Gorlenko V.M."/>
        </authorList>
    </citation>
    <scope>NUCLEOTIDE SEQUENCE [LARGE SCALE GENOMIC DNA]</scope>
    <source>
        <strain evidence="6">Kir15-3F</strain>
    </source>
</reference>
<name>A0A2A6RKP9_9CHLR</name>
<sequence length="693" mass="78285">MPFDKLRGRLSKGVGGEGHPGLPTSLSASEEPGGEGQLFTQPPDADDERSQWSAAEDEAAEAAEIAEVTATSEAALPRSLQDAALLQQERQLLDEMAQLAEQYRTLPDAKTTYLIDWIRANLCPDLPPFGMPVSGPAPRWNERRVLIFTENREGTKRFLFNLLSQAIEGSERAAERIEVIDGLTSSTRRQEIQRRFNSPPALDPLRILLATDAAREGLNFQAHCADLFHFDLPWNPGRIEQRNGRIDRKLQPEPEVRCHYFVLPQRAEDRVLEVLVRKTETIKRELGSLAQVIDDDVERRLRQGIRHREVATLLDELAQVSLGPQQMQRVADELEAAREREQDLLAQVSRCQSLLAKSQAWTGFDELAFRQTLSSALELLGAPPLQPTQAVHGQPAWQMPALHERAAADPSWHATLDTLRVPRTAKQSVTEWRREAPLRPVVFADAGLLSDATVHLHLEHRVVQRLLARFRAQGFSEELSRACLLLASDTIPRVLLLGRLALYGQGAERLHEELVMVTARWIDPTQRRGPLSAYGRDGEERTLAVLDAALQQVAQQQPSPVTQQRLLASAARDVADLLPLLLPRATQAAAAAVEKLRQRGEQEAHDLQRTIEQQARRVRTQLERSQTEYQQLTLAFDKEEKRQFELDQRAWAQRLASFEQDLAHEPQRVRAFYEVRAQRIEPVGLVYLWPETN</sequence>
<keyword evidence="6" id="KW-1185">Reference proteome</keyword>
<dbReference type="SMART" id="SM00490">
    <property type="entry name" value="HELICc"/>
    <property type="match status" value="1"/>
</dbReference>
<dbReference type="InterPro" id="IPR001650">
    <property type="entry name" value="Helicase_C-like"/>
</dbReference>
<dbReference type="EMBL" id="NQWI01000024">
    <property type="protein sequence ID" value="PDW03694.1"/>
    <property type="molecule type" value="Genomic_DNA"/>
</dbReference>
<evidence type="ECO:0000256" key="2">
    <source>
        <dbReference type="SAM" id="Coils"/>
    </source>
</evidence>
<keyword evidence="1" id="KW-0378">Hydrolase</keyword>
<feature type="domain" description="Helicase C-terminal" evidence="4">
    <location>
        <begin position="132"/>
        <end position="297"/>
    </location>
</feature>
<evidence type="ECO:0000256" key="3">
    <source>
        <dbReference type="SAM" id="MobiDB-lite"/>
    </source>
</evidence>
<dbReference type="Pfam" id="PF00271">
    <property type="entry name" value="Helicase_C"/>
    <property type="match status" value="1"/>
</dbReference>